<dbReference type="Gene3D" id="1.20.120.350">
    <property type="entry name" value="Voltage-gated potassium channels. Chain C"/>
    <property type="match status" value="1"/>
</dbReference>
<dbReference type="InterPro" id="IPR018247">
    <property type="entry name" value="EF_Hand_1_Ca_BS"/>
</dbReference>
<feature type="transmembrane region" description="Helical" evidence="7">
    <location>
        <begin position="440"/>
        <end position="463"/>
    </location>
</feature>
<feature type="domain" description="EF-hand" evidence="8">
    <location>
        <begin position="343"/>
        <end position="378"/>
    </location>
</feature>
<evidence type="ECO:0000256" key="4">
    <source>
        <dbReference type="ARBA" id="ARBA00022989"/>
    </source>
</evidence>
<accession>A0A0H5R644</accession>
<dbReference type="SUPFAM" id="SSF81324">
    <property type="entry name" value="Voltage-gated potassium channels"/>
    <property type="match status" value="2"/>
</dbReference>
<evidence type="ECO:0000256" key="6">
    <source>
        <dbReference type="SAM" id="Coils"/>
    </source>
</evidence>
<feature type="transmembrane region" description="Helical" evidence="7">
    <location>
        <begin position="70"/>
        <end position="85"/>
    </location>
</feature>
<dbReference type="Pfam" id="PF00520">
    <property type="entry name" value="Ion_trans"/>
    <property type="match status" value="2"/>
</dbReference>
<evidence type="ECO:0000259" key="8">
    <source>
        <dbReference type="PROSITE" id="PS50222"/>
    </source>
</evidence>
<dbReference type="PANTHER" id="PTHR46726:SF1">
    <property type="entry name" value="TWO-PORE CALCIUM CHANNEL 3"/>
    <property type="match status" value="1"/>
</dbReference>
<keyword evidence="4 7" id="KW-1133">Transmembrane helix</keyword>
<dbReference type="Gene3D" id="1.10.287.70">
    <property type="match status" value="2"/>
</dbReference>
<evidence type="ECO:0000256" key="5">
    <source>
        <dbReference type="ARBA" id="ARBA00023136"/>
    </source>
</evidence>
<dbReference type="GO" id="GO:0016020">
    <property type="term" value="C:membrane"/>
    <property type="evidence" value="ECO:0007669"/>
    <property type="project" value="UniProtKB-SubCell"/>
</dbReference>
<dbReference type="GO" id="GO:0005216">
    <property type="term" value="F:monoatomic ion channel activity"/>
    <property type="evidence" value="ECO:0007669"/>
    <property type="project" value="InterPro"/>
</dbReference>
<dbReference type="InterPro" id="IPR011992">
    <property type="entry name" value="EF-hand-dom_pair"/>
</dbReference>
<dbReference type="InterPro" id="IPR005821">
    <property type="entry name" value="Ion_trans_dom"/>
</dbReference>
<dbReference type="InterPro" id="IPR027359">
    <property type="entry name" value="Volt_channel_dom_sf"/>
</dbReference>
<feature type="transmembrane region" description="Helical" evidence="7">
    <location>
        <begin position="414"/>
        <end position="434"/>
    </location>
</feature>
<feature type="transmembrane region" description="Helical" evidence="7">
    <location>
        <begin position="526"/>
        <end position="549"/>
    </location>
</feature>
<feature type="coiled-coil region" evidence="6">
    <location>
        <begin position="671"/>
        <end position="698"/>
    </location>
</feature>
<evidence type="ECO:0000313" key="9">
    <source>
        <dbReference type="EMBL" id="CRZ09306.1"/>
    </source>
</evidence>
<keyword evidence="3" id="KW-0106">Calcium</keyword>
<keyword evidence="2 7" id="KW-0812">Transmembrane</keyword>
<dbReference type="InterPro" id="IPR002048">
    <property type="entry name" value="EF_hand_dom"/>
</dbReference>
<reference evidence="9" key="1">
    <citation type="submission" date="2015-04" db="EMBL/GenBank/DDBJ databases">
        <title>The genome sequence of the plant pathogenic Rhizarian Plasmodiophora brassicae reveals insights in its biotrophic life cycle and the origin of chitin synthesis.</title>
        <authorList>
            <person name="Schwelm A."/>
            <person name="Fogelqvist J."/>
            <person name="Knaust A."/>
            <person name="Julke S."/>
            <person name="Lilja T."/>
            <person name="Dhandapani V."/>
            <person name="Bonilla-Rosso G."/>
            <person name="Karlsson M."/>
            <person name="Shevchenko A."/>
            <person name="Choi S.R."/>
            <person name="Kim H.G."/>
            <person name="Park J.Y."/>
            <person name="Lim Y.P."/>
            <person name="Ludwig-Muller J."/>
            <person name="Dixelius C."/>
        </authorList>
    </citation>
    <scope>NUCLEOTIDE SEQUENCE</scope>
    <source>
        <tissue evidence="9">Potato root galls</tissue>
    </source>
</reference>
<evidence type="ECO:0000256" key="1">
    <source>
        <dbReference type="ARBA" id="ARBA00004141"/>
    </source>
</evidence>
<dbReference type="Gene3D" id="1.10.238.10">
    <property type="entry name" value="EF-hand"/>
    <property type="match status" value="1"/>
</dbReference>
<evidence type="ECO:0000256" key="2">
    <source>
        <dbReference type="ARBA" id="ARBA00022692"/>
    </source>
</evidence>
<feature type="transmembrane region" description="Helical" evidence="7">
    <location>
        <begin position="190"/>
        <end position="212"/>
    </location>
</feature>
<dbReference type="EMBL" id="HACM01008864">
    <property type="protein sequence ID" value="CRZ09306.1"/>
    <property type="molecule type" value="Transcribed_RNA"/>
</dbReference>
<feature type="transmembrane region" description="Helical" evidence="7">
    <location>
        <begin position="97"/>
        <end position="119"/>
    </location>
</feature>
<dbReference type="GO" id="GO:0005509">
    <property type="term" value="F:calcium ion binding"/>
    <property type="evidence" value="ECO:0007669"/>
    <property type="project" value="InterPro"/>
</dbReference>
<name>A0A0H5R644_9EUKA</name>
<sequence length="703" mass="79955">MIDSDLPTLNSHLTDLLLRANQSSPRRRCMNLAVEFAQDARDGHSAQLTPRSDKSTSSATRFMRNRTCTNLRRIVAIAFVCLVFFEPVCTACESTPYYITILEAVLVTFLLLDLCLQGVDLGLKRFRDKRWNLILTCVLLITAIDLTIAFCYYPSPVLRFSRPFRSFIPLLSSKPLRRFAFVVLKTIPSIAHLFGCMLVIVACYAISGVALFSHGKYDDPNEIQFSSVQNLNNVPNAVIALIVLVTSENFPDIYSPGMHQSPLLATLYFFSFFVIGAWLFMNLVLAETYRFYRNHHTAKVSHDRAKEQRSLFCCYQMLTEISSQSCLDEATFNTFLSYFVPTLPAEHRTVLFNLLDKNHNNNIELKEFMALIEILRYQITQVWDCVESGDELANWREVLRVGCRRALNITSLKYFRTTCLGISVANLIALLLLSGQPYSLLMHISNWFFLSLMLSENVIIIAARGCKGAWEDRRLDLMLVFLSVPAEIALWGPYLTVSRSLRVLRILPIWGSSRPLLQTLRSSSAIVWHLLFILAAVFFFFATIGLELFSEARIGHPHLFSTGDENFDSFLGACLALFQLSTSNNWQNNLYPAILDTSIWSSLFFIAFYFLVNTVIVNVFAANLISAYTLRESEKTELVKCGHSLFKVVLRRPWERAIISTEMPPFNSAEVASLRLYVQDLENQIQAINQENLKLKSRSASVS</sequence>
<dbReference type="AlphaFoldDB" id="A0A0H5R644"/>
<dbReference type="PROSITE" id="PS00018">
    <property type="entry name" value="EF_HAND_1"/>
    <property type="match status" value="1"/>
</dbReference>
<protein>
    <recommendedName>
        <fullName evidence="8">EF-hand domain-containing protein</fullName>
    </recommendedName>
</protein>
<proteinExistence type="predicted"/>
<keyword evidence="5 7" id="KW-0472">Membrane</keyword>
<dbReference type="PROSITE" id="PS50222">
    <property type="entry name" value="EF_HAND_2"/>
    <property type="match status" value="1"/>
</dbReference>
<feature type="transmembrane region" description="Helical" evidence="7">
    <location>
        <begin position="131"/>
        <end position="155"/>
    </location>
</feature>
<keyword evidence="6" id="KW-0175">Coiled coil</keyword>
<evidence type="ECO:0000256" key="3">
    <source>
        <dbReference type="ARBA" id="ARBA00022837"/>
    </source>
</evidence>
<comment type="subcellular location">
    <subcellularLocation>
        <location evidence="1">Membrane</location>
        <topology evidence="1">Multi-pass membrane protein</topology>
    </subcellularLocation>
</comment>
<dbReference type="PANTHER" id="PTHR46726">
    <property type="entry name" value="TWO PORE CHANNEL 3"/>
    <property type="match status" value="1"/>
</dbReference>
<feature type="transmembrane region" description="Helical" evidence="7">
    <location>
        <begin position="599"/>
        <end position="625"/>
    </location>
</feature>
<feature type="transmembrane region" description="Helical" evidence="7">
    <location>
        <begin position="233"/>
        <end position="251"/>
    </location>
</feature>
<feature type="transmembrane region" description="Helical" evidence="7">
    <location>
        <begin position="263"/>
        <end position="285"/>
    </location>
</feature>
<organism evidence="9">
    <name type="scientific">Spongospora subterranea</name>
    <dbReference type="NCBI Taxonomy" id="70186"/>
    <lineage>
        <taxon>Eukaryota</taxon>
        <taxon>Sar</taxon>
        <taxon>Rhizaria</taxon>
        <taxon>Endomyxa</taxon>
        <taxon>Phytomyxea</taxon>
        <taxon>Plasmodiophorida</taxon>
        <taxon>Plasmodiophoridae</taxon>
        <taxon>Spongospora</taxon>
    </lineage>
</organism>
<dbReference type="SUPFAM" id="SSF47473">
    <property type="entry name" value="EF-hand"/>
    <property type="match status" value="1"/>
</dbReference>
<evidence type="ECO:0000256" key="7">
    <source>
        <dbReference type="SAM" id="Phobius"/>
    </source>
</evidence>